<protein>
    <submittedName>
        <fullName evidence="2">Uncharacterized protein</fullName>
    </submittedName>
</protein>
<evidence type="ECO:0000313" key="2">
    <source>
        <dbReference type="EMBL" id="KGH46661.1"/>
    </source>
</evidence>
<keyword evidence="1" id="KW-1133">Transmembrane helix</keyword>
<comment type="caution">
    <text evidence="2">The sequence shown here is derived from an EMBL/GenBank/DDBJ whole genome shotgun (WGS) entry which is preliminary data.</text>
</comment>
<evidence type="ECO:0000313" key="3">
    <source>
        <dbReference type="Proteomes" id="UP000029713"/>
    </source>
</evidence>
<feature type="transmembrane region" description="Helical" evidence="1">
    <location>
        <begin position="41"/>
        <end position="57"/>
    </location>
</feature>
<dbReference type="EMBL" id="JPMX01000043">
    <property type="protein sequence ID" value="KGH46661.1"/>
    <property type="molecule type" value="Genomic_DNA"/>
</dbReference>
<evidence type="ECO:0000256" key="1">
    <source>
        <dbReference type="SAM" id="Phobius"/>
    </source>
</evidence>
<gene>
    <name evidence="2" type="ORF">IN07_10970</name>
</gene>
<proteinExistence type="predicted"/>
<keyword evidence="3" id="KW-1185">Reference proteome</keyword>
<accession>A0A098YA54</accession>
<feature type="transmembrane region" description="Helical" evidence="1">
    <location>
        <begin position="15"/>
        <end position="35"/>
    </location>
</feature>
<keyword evidence="1" id="KW-0812">Transmembrane</keyword>
<sequence length="75" mass="8270">MAAPFRPPWFGHRGVQLLAGVAVAYNLGAIVLRLVDGDWGEAFLSFAWTVVFGYVLVESLRFRKQQDTGQDTAAD</sequence>
<dbReference type="AlphaFoldDB" id="A0A098YA54"/>
<dbReference type="RefSeq" id="WP_036335768.1">
    <property type="nucleotide sequence ID" value="NZ_JPMX01000043.1"/>
</dbReference>
<name>A0A098YA54_9ACTN</name>
<dbReference type="Proteomes" id="UP000029713">
    <property type="component" value="Unassembled WGS sequence"/>
</dbReference>
<dbReference type="STRING" id="1522368.IN07_10970"/>
<organism evidence="2 3">
    <name type="scientific">Modestobacter caceresii</name>
    <dbReference type="NCBI Taxonomy" id="1522368"/>
    <lineage>
        <taxon>Bacteria</taxon>
        <taxon>Bacillati</taxon>
        <taxon>Actinomycetota</taxon>
        <taxon>Actinomycetes</taxon>
        <taxon>Geodermatophilales</taxon>
        <taxon>Geodermatophilaceae</taxon>
        <taxon>Modestobacter</taxon>
    </lineage>
</organism>
<keyword evidence="1" id="KW-0472">Membrane</keyword>
<dbReference type="OrthoDB" id="5195510at2"/>
<reference evidence="2 3" key="1">
    <citation type="submission" date="2014-07" db="EMBL/GenBank/DDBJ databases">
        <title>Biosystematic studies on Modestobacter strains isolated from extreme hyper-arid desert soil and from historic building.</title>
        <authorList>
            <person name="Bukarasam K."/>
            <person name="Bull A."/>
            <person name="Girard G."/>
            <person name="van Wezel G."/>
            <person name="Goodfellow M."/>
        </authorList>
    </citation>
    <scope>NUCLEOTIDE SEQUENCE [LARGE SCALE GENOMIC DNA]</scope>
    <source>
        <strain evidence="2 3">KNN45-2b</strain>
    </source>
</reference>